<feature type="domain" description="CzcB-like barrel-sandwich hybrid" evidence="5">
    <location>
        <begin position="63"/>
        <end position="193"/>
    </location>
</feature>
<dbReference type="RefSeq" id="WP_179955550.1">
    <property type="nucleotide sequence ID" value="NZ_AP019308.1"/>
</dbReference>
<keyword evidence="8" id="KW-1185">Reference proteome</keyword>
<dbReference type="AlphaFoldDB" id="A0A3G9ISY3"/>
<dbReference type="SUPFAM" id="SSF111369">
    <property type="entry name" value="HlyD-like secretion proteins"/>
    <property type="match status" value="1"/>
</dbReference>
<dbReference type="InterPro" id="IPR050465">
    <property type="entry name" value="UPF0194_transport"/>
</dbReference>
<dbReference type="Gene3D" id="2.40.50.100">
    <property type="match status" value="2"/>
</dbReference>
<keyword evidence="3" id="KW-0175">Coiled coil</keyword>
<evidence type="ECO:0000256" key="3">
    <source>
        <dbReference type="ARBA" id="ARBA00023054"/>
    </source>
</evidence>
<dbReference type="GO" id="GO:0030313">
    <property type="term" value="C:cell envelope"/>
    <property type="evidence" value="ECO:0007669"/>
    <property type="project" value="UniProtKB-SubCell"/>
</dbReference>
<feature type="region of interest" description="Disordered" evidence="4">
    <location>
        <begin position="305"/>
        <end position="402"/>
    </location>
</feature>
<dbReference type="Pfam" id="PF25973">
    <property type="entry name" value="BSH_CzcB"/>
    <property type="match status" value="1"/>
</dbReference>
<name>A0A3G9ISY3_9BACL</name>
<dbReference type="PANTHER" id="PTHR32347:SF14">
    <property type="entry name" value="EFFLUX SYSTEM COMPONENT YKNX-RELATED"/>
    <property type="match status" value="1"/>
</dbReference>
<dbReference type="KEGG" id="pbk:Back11_33250"/>
<comment type="similarity">
    <text evidence="2">Belongs to the membrane fusion protein (MFP) (TC 8.A.1) family.</text>
</comment>
<gene>
    <name evidence="7" type="ORF">Back11_33250</name>
</gene>
<dbReference type="Proteomes" id="UP000275368">
    <property type="component" value="Chromosome"/>
</dbReference>
<evidence type="ECO:0000256" key="2">
    <source>
        <dbReference type="ARBA" id="ARBA00009477"/>
    </source>
</evidence>
<feature type="region of interest" description="Disordered" evidence="4">
    <location>
        <begin position="472"/>
        <end position="500"/>
    </location>
</feature>
<dbReference type="EMBL" id="AP019308">
    <property type="protein sequence ID" value="BBH21980.1"/>
    <property type="molecule type" value="Genomic_DNA"/>
</dbReference>
<sequence>MKKWWLLGIGVLLVAAAVLVYLKMGTKKETAAAVVATTTVTKGTIDVHVSGTGSLAPAERQTIKASEQGTVGTVKVAVGDKVKKGDVLATIEGVDNSDKIKSEQLNLESKKLDLQDMQDKFKGETDENNIASMKLNMKKQQLSIEQSNATIADLESSETGSTLTAPINGTVTTLSVAAGDSINPSSEIAEIADFASLQIVVAVDELDISQVKVGQAATVSVEALTDKSYTGKVLKIADEGTASNGVSTFDVTISLDKAEGLKSGMSAEASIEIEKKDNVLLLPIDAVQSLGKRYMVLIPTGSPVTASGQGMTGQGTGQAGGAQGTGQTGGQGGYGGGNRTGGQGGYGGGGNRTGGQGGYGGGGNRTGSQGGYGGSNRTGGQGGYGGGNRTGGYGGGQGGSRTLMTGGGVPQVIEVGIHNEDYIEVVSGLKEGDKVILPTVISSSSTTKQQGAAGGLGLGGLGGFSGGSGAGGFGGGGFGGGQGSQRAGSSSSGSSGGGTR</sequence>
<dbReference type="InterPro" id="IPR058647">
    <property type="entry name" value="BSH_CzcB-like"/>
</dbReference>
<dbReference type="PANTHER" id="PTHR32347">
    <property type="entry name" value="EFFLUX SYSTEM COMPONENT YKNX-RELATED"/>
    <property type="match status" value="1"/>
</dbReference>
<feature type="compositionally biased region" description="Low complexity" evidence="4">
    <location>
        <begin position="484"/>
        <end position="493"/>
    </location>
</feature>
<reference evidence="7 8" key="1">
    <citation type="submission" date="2018-11" db="EMBL/GenBank/DDBJ databases">
        <title>Complete genome sequence of Paenibacillus baekrokdamisoli strain KCTC 33723.</title>
        <authorList>
            <person name="Kang S.W."/>
            <person name="Lee K.C."/>
            <person name="Kim K.K."/>
            <person name="Kim J.S."/>
            <person name="Kim D.S."/>
            <person name="Ko S.H."/>
            <person name="Yang S.H."/>
            <person name="Lee J.S."/>
        </authorList>
    </citation>
    <scope>NUCLEOTIDE SEQUENCE [LARGE SCALE GENOMIC DNA]</scope>
    <source>
        <strain evidence="7 8">KCTC 33723</strain>
    </source>
</reference>
<evidence type="ECO:0000256" key="4">
    <source>
        <dbReference type="SAM" id="MobiDB-lite"/>
    </source>
</evidence>
<dbReference type="GO" id="GO:0016020">
    <property type="term" value="C:membrane"/>
    <property type="evidence" value="ECO:0007669"/>
    <property type="project" value="InterPro"/>
</dbReference>
<feature type="compositionally biased region" description="Gly residues" evidence="4">
    <location>
        <begin position="472"/>
        <end position="483"/>
    </location>
</feature>
<evidence type="ECO:0000313" key="7">
    <source>
        <dbReference type="EMBL" id="BBH21980.1"/>
    </source>
</evidence>
<dbReference type="Pfam" id="PF25990">
    <property type="entry name" value="Beta-barrel_YknX"/>
    <property type="match status" value="1"/>
</dbReference>
<dbReference type="Gene3D" id="2.40.420.20">
    <property type="match status" value="1"/>
</dbReference>
<evidence type="ECO:0000256" key="1">
    <source>
        <dbReference type="ARBA" id="ARBA00004196"/>
    </source>
</evidence>
<evidence type="ECO:0000259" key="6">
    <source>
        <dbReference type="Pfam" id="PF25990"/>
    </source>
</evidence>
<dbReference type="InterPro" id="IPR058636">
    <property type="entry name" value="Beta-barrel_YknX"/>
</dbReference>
<evidence type="ECO:0008006" key="9">
    <source>
        <dbReference type="Google" id="ProtNLM"/>
    </source>
</evidence>
<feature type="domain" description="YknX-like beta-barrel" evidence="6">
    <location>
        <begin position="198"/>
        <end position="269"/>
    </location>
</feature>
<dbReference type="Gene3D" id="2.40.30.170">
    <property type="match status" value="1"/>
</dbReference>
<accession>A0A3G9ISY3</accession>
<evidence type="ECO:0000259" key="5">
    <source>
        <dbReference type="Pfam" id="PF25973"/>
    </source>
</evidence>
<dbReference type="InterPro" id="IPR006143">
    <property type="entry name" value="RND_pump_MFP"/>
</dbReference>
<protein>
    <recommendedName>
        <fullName evidence="9">RND efflux pump membrane fusion protein barrel-sandwich domain-containing protein</fullName>
    </recommendedName>
</protein>
<evidence type="ECO:0000313" key="8">
    <source>
        <dbReference type="Proteomes" id="UP000275368"/>
    </source>
</evidence>
<dbReference type="NCBIfam" id="TIGR01730">
    <property type="entry name" value="RND_mfp"/>
    <property type="match status" value="1"/>
</dbReference>
<organism evidence="7 8">
    <name type="scientific">Paenibacillus baekrokdamisoli</name>
    <dbReference type="NCBI Taxonomy" id="1712516"/>
    <lineage>
        <taxon>Bacteria</taxon>
        <taxon>Bacillati</taxon>
        <taxon>Bacillota</taxon>
        <taxon>Bacilli</taxon>
        <taxon>Bacillales</taxon>
        <taxon>Paenibacillaceae</taxon>
        <taxon>Paenibacillus</taxon>
    </lineage>
</organism>
<comment type="subcellular location">
    <subcellularLocation>
        <location evidence="1">Cell envelope</location>
    </subcellularLocation>
</comment>
<feature type="compositionally biased region" description="Gly residues" evidence="4">
    <location>
        <begin position="310"/>
        <end position="402"/>
    </location>
</feature>
<dbReference type="GO" id="GO:0022857">
    <property type="term" value="F:transmembrane transporter activity"/>
    <property type="evidence" value="ECO:0007669"/>
    <property type="project" value="InterPro"/>
</dbReference>
<proteinExistence type="inferred from homology"/>